<feature type="region of interest" description="Disordered" evidence="1">
    <location>
        <begin position="1"/>
        <end position="337"/>
    </location>
</feature>
<feature type="compositionally biased region" description="Basic residues" evidence="1">
    <location>
        <begin position="109"/>
        <end position="119"/>
    </location>
</feature>
<name>A0A6J4TVK2_9ACTN</name>
<evidence type="ECO:0000256" key="1">
    <source>
        <dbReference type="SAM" id="MobiDB-lite"/>
    </source>
</evidence>
<feature type="compositionally biased region" description="Basic and acidic residues" evidence="1">
    <location>
        <begin position="310"/>
        <end position="337"/>
    </location>
</feature>
<feature type="non-terminal residue" evidence="2">
    <location>
        <position position="1"/>
    </location>
</feature>
<feature type="compositionally biased region" description="Basic and acidic residues" evidence="1">
    <location>
        <begin position="92"/>
        <end position="108"/>
    </location>
</feature>
<feature type="non-terminal residue" evidence="2">
    <location>
        <position position="337"/>
    </location>
</feature>
<feature type="compositionally biased region" description="Basic residues" evidence="1">
    <location>
        <begin position="10"/>
        <end position="25"/>
    </location>
</feature>
<feature type="compositionally biased region" description="Basic residues" evidence="1">
    <location>
        <begin position="62"/>
        <end position="91"/>
    </location>
</feature>
<feature type="compositionally biased region" description="Basic and acidic residues" evidence="1">
    <location>
        <begin position="38"/>
        <end position="55"/>
    </location>
</feature>
<proteinExistence type="predicted"/>
<feature type="compositionally biased region" description="Low complexity" evidence="1">
    <location>
        <begin position="286"/>
        <end position="296"/>
    </location>
</feature>
<reference evidence="2" key="1">
    <citation type="submission" date="2020-02" db="EMBL/GenBank/DDBJ databases">
        <authorList>
            <person name="Meier V. D."/>
        </authorList>
    </citation>
    <scope>NUCLEOTIDE SEQUENCE</scope>
    <source>
        <strain evidence="2">AVDCRST_MAG85</strain>
    </source>
</reference>
<dbReference type="EMBL" id="CADCVT010000437">
    <property type="protein sequence ID" value="CAA9533573.1"/>
    <property type="molecule type" value="Genomic_DNA"/>
</dbReference>
<feature type="compositionally biased region" description="Basic residues" evidence="1">
    <location>
        <begin position="240"/>
        <end position="268"/>
    </location>
</feature>
<feature type="compositionally biased region" description="Low complexity" evidence="1">
    <location>
        <begin position="212"/>
        <end position="229"/>
    </location>
</feature>
<evidence type="ECO:0000313" key="2">
    <source>
        <dbReference type="EMBL" id="CAA9533573.1"/>
    </source>
</evidence>
<accession>A0A6J4TVK2</accession>
<protein>
    <submittedName>
        <fullName evidence="2">NAD-dependent epimerase/dehydratase</fullName>
    </submittedName>
</protein>
<organism evidence="2">
    <name type="scientific">uncultured Solirubrobacteraceae bacterium</name>
    <dbReference type="NCBI Taxonomy" id="1162706"/>
    <lineage>
        <taxon>Bacteria</taxon>
        <taxon>Bacillati</taxon>
        <taxon>Actinomycetota</taxon>
        <taxon>Thermoleophilia</taxon>
        <taxon>Solirubrobacterales</taxon>
        <taxon>Solirubrobacteraceae</taxon>
        <taxon>environmental samples</taxon>
    </lineage>
</organism>
<sequence>ASREEEAPQAHRRRHRAHRHVRLRPHAAPAGRRPHRADRRDRPPAVRPERARLDEDGVPPGRRPRRGGARGGVRRRRRRRAPRVPHHRRRVARDDPRDQRRGHAEHVPRRGRRGRRALRLRLVGGRLRLPRRQPRRDDRGLAGAPGRSALLRAGEGGDRGAAARRGVPAPRARALPPAAADRARAAHHRGQAGPPRAARRARQGARPRLHAPARAGPRGGARPAAAVHPRGGRRTGVPALHRRRRRPGHLQHHRRRRAVGHRRRARAQRHPDPVPRRPGAGGGARGLVAAAAVVRAAGDRVGRGAQPPGDHGREQGQGRARLEPALHEHRGAARHDL</sequence>
<feature type="compositionally biased region" description="Basic residues" evidence="1">
    <location>
        <begin position="197"/>
        <end position="211"/>
    </location>
</feature>
<dbReference type="AlphaFoldDB" id="A0A6J4TVK2"/>
<feature type="compositionally biased region" description="Low complexity" evidence="1">
    <location>
        <begin position="163"/>
        <end position="180"/>
    </location>
</feature>
<gene>
    <name evidence="2" type="ORF">AVDCRST_MAG85-3891</name>
</gene>